<gene>
    <name evidence="2" type="ORF">AX774_g212</name>
</gene>
<dbReference type="EMBL" id="LSSK01000009">
    <property type="protein sequence ID" value="OMH86320.1"/>
    <property type="molecule type" value="Genomic_DNA"/>
</dbReference>
<comment type="caution">
    <text evidence="2">The sequence shown here is derived from an EMBL/GenBank/DDBJ whole genome shotgun (WGS) entry which is preliminary data.</text>
</comment>
<keyword evidence="3" id="KW-1185">Reference proteome</keyword>
<protein>
    <recommendedName>
        <fullName evidence="1">HTH cro/C1-type domain-containing protein</fullName>
    </recommendedName>
</protein>
<name>A0A1R1PZE0_ZANCU</name>
<dbReference type="GO" id="GO:0003735">
    <property type="term" value="F:structural constituent of ribosome"/>
    <property type="evidence" value="ECO:0007669"/>
    <property type="project" value="TreeGrafter"/>
</dbReference>
<dbReference type="GO" id="GO:0005762">
    <property type="term" value="C:mitochondrial large ribosomal subunit"/>
    <property type="evidence" value="ECO:0007669"/>
    <property type="project" value="TreeGrafter"/>
</dbReference>
<accession>A0A1R1PZE0</accession>
<dbReference type="AlphaFoldDB" id="A0A1R1PZE0"/>
<dbReference type="InterPro" id="IPR001387">
    <property type="entry name" value="Cro/C1-type_HTH"/>
</dbReference>
<evidence type="ECO:0000313" key="3">
    <source>
        <dbReference type="Proteomes" id="UP000188320"/>
    </source>
</evidence>
<dbReference type="PANTHER" id="PTHR28266">
    <property type="entry name" value="54S RIBOSOMAL PROTEIN L20, MITOCHONDRIAL"/>
    <property type="match status" value="1"/>
</dbReference>
<evidence type="ECO:0000313" key="2">
    <source>
        <dbReference type="EMBL" id="OMH86320.1"/>
    </source>
</evidence>
<feature type="domain" description="HTH cro/C1-type" evidence="1">
    <location>
        <begin position="102"/>
        <end position="141"/>
    </location>
</feature>
<dbReference type="OrthoDB" id="6021263at2759"/>
<reference evidence="3" key="1">
    <citation type="submission" date="2017-01" db="EMBL/GenBank/DDBJ databases">
        <authorList>
            <person name="Wang Y."/>
            <person name="White M."/>
            <person name="Kvist S."/>
            <person name="Moncalvo J.-M."/>
        </authorList>
    </citation>
    <scope>NUCLEOTIDE SEQUENCE [LARGE SCALE GENOMIC DNA]</scope>
    <source>
        <strain evidence="3">COL-18-3</strain>
    </source>
</reference>
<evidence type="ECO:0000259" key="1">
    <source>
        <dbReference type="PROSITE" id="PS50943"/>
    </source>
</evidence>
<dbReference type="PANTHER" id="PTHR28266:SF1">
    <property type="entry name" value="LARGE RIBOSOMAL SUBUNIT PROTEIN ML58"/>
    <property type="match status" value="1"/>
</dbReference>
<dbReference type="PROSITE" id="PS50943">
    <property type="entry name" value="HTH_CROC1"/>
    <property type="match status" value="1"/>
</dbReference>
<sequence length="184" mass="21432">MLIVRNKTINVKTELDNYKEFGSKIKSNEEPNENEVKLINRFGSKLEYSRKLLDGSIFSSRIPLNISKDKGDSTVTIDANGGSDKVQNIESLRSTSEPQQNKRTNLTQEQISEIRELRSSDPTLWTCSKLSEKFNVSPIYIRMISQAPAWRREELAIEREIDWNNSGYKKRLIRINRIRRKLAW</sequence>
<dbReference type="Proteomes" id="UP000188320">
    <property type="component" value="Unassembled WGS sequence"/>
</dbReference>
<dbReference type="Pfam" id="PF12824">
    <property type="entry name" value="MRP-L20"/>
    <property type="match status" value="1"/>
</dbReference>
<proteinExistence type="predicted"/>
<dbReference type="InterPro" id="IPR024388">
    <property type="entry name" value="Ribosomal_mL58"/>
</dbReference>
<organism evidence="2 3">
    <name type="scientific">Zancudomyces culisetae</name>
    <name type="common">Gut fungus</name>
    <name type="synonym">Smittium culisetae</name>
    <dbReference type="NCBI Taxonomy" id="1213189"/>
    <lineage>
        <taxon>Eukaryota</taxon>
        <taxon>Fungi</taxon>
        <taxon>Fungi incertae sedis</taxon>
        <taxon>Zoopagomycota</taxon>
        <taxon>Kickxellomycotina</taxon>
        <taxon>Harpellomycetes</taxon>
        <taxon>Harpellales</taxon>
        <taxon>Legeriomycetaceae</taxon>
        <taxon>Zancudomyces</taxon>
    </lineage>
</organism>